<dbReference type="Pfam" id="PF03105">
    <property type="entry name" value="SPX"/>
    <property type="match status" value="1"/>
</dbReference>
<evidence type="ECO:0000313" key="3">
    <source>
        <dbReference type="EMBL" id="CAE0727838.1"/>
    </source>
</evidence>
<protein>
    <recommendedName>
        <fullName evidence="2">SPX domain-containing protein</fullName>
    </recommendedName>
</protein>
<dbReference type="AlphaFoldDB" id="A0A7S4EPJ4"/>
<feature type="region of interest" description="Disordered" evidence="1">
    <location>
        <begin position="39"/>
        <end position="88"/>
    </location>
</feature>
<name>A0A7S4EPJ4_9STRA</name>
<feature type="region of interest" description="Disordered" evidence="1">
    <location>
        <begin position="261"/>
        <end position="357"/>
    </location>
</feature>
<feature type="compositionally biased region" description="Acidic residues" evidence="1">
    <location>
        <begin position="328"/>
        <end position="340"/>
    </location>
</feature>
<dbReference type="PROSITE" id="PS51382">
    <property type="entry name" value="SPX"/>
    <property type="match status" value="1"/>
</dbReference>
<sequence length="357" mass="40474">MKFCKNQQRVVDISDPEWAPYWTNYKMLKKLIKELPSLVPNADGGKNNTRDEKIRPDSNENHEDKTAENAKQQEASNAATTQQISTSMGKSPGEVAFFKLLHSEFKKATHFFDRATEEHAIREERVREGMEIMRKPNSIMVNEKWALMAKSIYRLYKDLLLLETFAIMTYCSFSKILKKHDKVTGYETKNAFMANIVNKANFTHYPKVLGMITRCEKFYEEVSANLLKEGKEGLYEDERLFISMIHRLNEQVLDSADSAALPRKQEEKQRRHAGKNVAAAIPMQSDKLSSATSTLRSLVEENAENAKRAADPLPVSSPAAGNVSEEANNGEDGDDDDSVMDMDGRIVNRAAKRSKVQ</sequence>
<dbReference type="PANTHER" id="PTHR45978">
    <property type="entry name" value="SPX DOMAIN-CONTAINING PROTEIN 3"/>
    <property type="match status" value="1"/>
</dbReference>
<dbReference type="EMBL" id="HBIX01031029">
    <property type="protein sequence ID" value="CAE0727838.1"/>
    <property type="molecule type" value="Transcribed_RNA"/>
</dbReference>
<organism evidence="3">
    <name type="scientific">Pseudo-nitzschia australis</name>
    <dbReference type="NCBI Taxonomy" id="44445"/>
    <lineage>
        <taxon>Eukaryota</taxon>
        <taxon>Sar</taxon>
        <taxon>Stramenopiles</taxon>
        <taxon>Ochrophyta</taxon>
        <taxon>Bacillariophyta</taxon>
        <taxon>Bacillariophyceae</taxon>
        <taxon>Bacillariophycidae</taxon>
        <taxon>Bacillariales</taxon>
        <taxon>Bacillariaceae</taxon>
        <taxon>Pseudo-nitzschia</taxon>
    </lineage>
</organism>
<feature type="compositionally biased region" description="Polar residues" evidence="1">
    <location>
        <begin position="286"/>
        <end position="296"/>
    </location>
</feature>
<dbReference type="GO" id="GO:0016036">
    <property type="term" value="P:cellular response to phosphate starvation"/>
    <property type="evidence" value="ECO:0007669"/>
    <property type="project" value="InterPro"/>
</dbReference>
<feature type="domain" description="SPX" evidence="2">
    <location>
        <begin position="1"/>
        <end position="194"/>
    </location>
</feature>
<evidence type="ECO:0000259" key="2">
    <source>
        <dbReference type="PROSITE" id="PS51382"/>
    </source>
</evidence>
<feature type="compositionally biased region" description="Polar residues" evidence="1">
    <location>
        <begin position="69"/>
        <end position="88"/>
    </location>
</feature>
<accession>A0A7S4EPJ4</accession>
<dbReference type="InterPro" id="IPR031142">
    <property type="entry name" value="SPX_prot"/>
</dbReference>
<evidence type="ECO:0000256" key="1">
    <source>
        <dbReference type="SAM" id="MobiDB-lite"/>
    </source>
</evidence>
<gene>
    <name evidence="3" type="ORF">PAUS00366_LOCUS20622</name>
</gene>
<feature type="compositionally biased region" description="Basic and acidic residues" evidence="1">
    <location>
        <begin position="48"/>
        <end position="68"/>
    </location>
</feature>
<dbReference type="InterPro" id="IPR004331">
    <property type="entry name" value="SPX_dom"/>
</dbReference>
<dbReference type="CDD" id="cd14447">
    <property type="entry name" value="SPX"/>
    <property type="match status" value="1"/>
</dbReference>
<dbReference type="PANTHER" id="PTHR45978:SF7">
    <property type="entry name" value="SPX DOMAIN-CONTAINING PROTEIN 4"/>
    <property type="match status" value="1"/>
</dbReference>
<proteinExistence type="predicted"/>
<reference evidence="3" key="1">
    <citation type="submission" date="2021-01" db="EMBL/GenBank/DDBJ databases">
        <authorList>
            <person name="Corre E."/>
            <person name="Pelletier E."/>
            <person name="Niang G."/>
            <person name="Scheremetjew M."/>
            <person name="Finn R."/>
            <person name="Kale V."/>
            <person name="Holt S."/>
            <person name="Cochrane G."/>
            <person name="Meng A."/>
            <person name="Brown T."/>
            <person name="Cohen L."/>
        </authorList>
    </citation>
    <scope>NUCLEOTIDE SEQUENCE</scope>
    <source>
        <strain evidence="3">10249 10 AB</strain>
    </source>
</reference>